<reference evidence="2 3" key="1">
    <citation type="submission" date="2024-03" db="EMBL/GenBank/DDBJ databases">
        <title>Ignisphaera cupida sp. nov., a hyperthermophilic hydrolytic archaeon from a hot spring of Kamchatka, and proposal of Ignisphaeraceae fam. nov.</title>
        <authorList>
            <person name="Podosokorskaya O.A."/>
            <person name="Elcheninov A.G."/>
            <person name="Maltseva A.I."/>
            <person name="Zayulina K.S."/>
            <person name="Novikov A."/>
            <person name="Merkel A.Y."/>
        </authorList>
    </citation>
    <scope>NUCLEOTIDE SEQUENCE [LARGE SCALE GENOMIC DNA]</scope>
    <source>
        <strain evidence="2 3">38H-sp</strain>
    </source>
</reference>
<organism evidence="2 3">
    <name type="scientific">Rarispira pelagica</name>
    <dbReference type="NCBI Taxonomy" id="3141764"/>
    <lineage>
        <taxon>Bacteria</taxon>
        <taxon>Pseudomonadati</taxon>
        <taxon>Spirochaetota</taxon>
        <taxon>Spirochaetia</taxon>
        <taxon>Winmispirales</taxon>
        <taxon>Winmispiraceae</taxon>
        <taxon>Rarispira</taxon>
    </lineage>
</organism>
<evidence type="ECO:0000256" key="1">
    <source>
        <dbReference type="SAM" id="Phobius"/>
    </source>
</evidence>
<keyword evidence="1" id="KW-0812">Transmembrane</keyword>
<evidence type="ECO:0000313" key="3">
    <source>
        <dbReference type="Proteomes" id="UP001466331"/>
    </source>
</evidence>
<keyword evidence="3" id="KW-1185">Reference proteome</keyword>
<keyword evidence="1" id="KW-0472">Membrane</keyword>
<accession>A0ABU9UE89</accession>
<sequence length="174" mass="20101">MAETVVVLGSSAIVAYFAAAVVLSLLTYVTIVEISEYAKANVKEESGPYELHHAFPMFMGGLYKQELVPMGRKRHRQLHKNLAVFLDKYYPGMRPKRGNAGPQIQRSFSTEKRLEAMARFYLVNMDCYADAATQFFKDHIDLLNDENIKWAKEHAFESKFWQTIESWIREETPE</sequence>
<evidence type="ECO:0008006" key="4">
    <source>
        <dbReference type="Google" id="ProtNLM"/>
    </source>
</evidence>
<protein>
    <recommendedName>
        <fullName evidence="4">DUF4760 domain-containing protein</fullName>
    </recommendedName>
</protein>
<keyword evidence="1" id="KW-1133">Transmembrane helix</keyword>
<name>A0ABU9UE89_9SPIR</name>
<gene>
    <name evidence="2" type="ORF">WKV44_10595</name>
</gene>
<dbReference type="EMBL" id="JBCHKQ010000021">
    <property type="protein sequence ID" value="MEM5948984.1"/>
    <property type="molecule type" value="Genomic_DNA"/>
</dbReference>
<evidence type="ECO:0000313" key="2">
    <source>
        <dbReference type="EMBL" id="MEM5948984.1"/>
    </source>
</evidence>
<feature type="transmembrane region" description="Helical" evidence="1">
    <location>
        <begin position="6"/>
        <end position="29"/>
    </location>
</feature>
<dbReference type="Proteomes" id="UP001466331">
    <property type="component" value="Unassembled WGS sequence"/>
</dbReference>
<proteinExistence type="predicted"/>
<comment type="caution">
    <text evidence="2">The sequence shown here is derived from an EMBL/GenBank/DDBJ whole genome shotgun (WGS) entry which is preliminary data.</text>
</comment>
<dbReference type="RefSeq" id="WP_420070434.1">
    <property type="nucleotide sequence ID" value="NZ_JBCHKQ010000021.1"/>
</dbReference>